<feature type="domain" description="Glycolipid transfer protein" evidence="8">
    <location>
        <begin position="18"/>
        <end position="166"/>
    </location>
</feature>
<organism evidence="9 10">
    <name type="scientific">Tetraodon nigroviridis</name>
    <name type="common">Spotted green pufferfish</name>
    <name type="synonym">Chelonodon nigroviridis</name>
    <dbReference type="NCBI Taxonomy" id="99883"/>
    <lineage>
        <taxon>Eukaryota</taxon>
        <taxon>Metazoa</taxon>
        <taxon>Chordata</taxon>
        <taxon>Craniata</taxon>
        <taxon>Vertebrata</taxon>
        <taxon>Euteleostomi</taxon>
        <taxon>Actinopterygii</taxon>
        <taxon>Neopterygii</taxon>
        <taxon>Teleostei</taxon>
        <taxon>Neoteleostei</taxon>
        <taxon>Acanthomorphata</taxon>
        <taxon>Eupercaria</taxon>
        <taxon>Tetraodontiformes</taxon>
        <taxon>Tetradontoidea</taxon>
        <taxon>Tetraodontidae</taxon>
        <taxon>Tetraodon</taxon>
    </lineage>
</organism>
<reference evidence="10" key="1">
    <citation type="journal article" date="2004" name="Nature">
        <title>Genome duplication in the teleost fish Tetraodon nigroviridis reveals the early vertebrate proto-karyotype.</title>
        <authorList>
            <person name="Jaillon O."/>
            <person name="Aury J.-M."/>
            <person name="Brunet F."/>
            <person name="Petit J.-L."/>
            <person name="Stange-Thomann N."/>
            <person name="Mauceli E."/>
            <person name="Bouneau L."/>
            <person name="Fischer C."/>
            <person name="Ozouf-Costaz C."/>
            <person name="Bernot A."/>
            <person name="Nicaud S."/>
            <person name="Jaffe D."/>
            <person name="Fisher S."/>
            <person name="Lutfalla G."/>
            <person name="Dossat C."/>
            <person name="Segurens B."/>
            <person name="Dasilva C."/>
            <person name="Salanoubat M."/>
            <person name="Levy M."/>
            <person name="Boudet N."/>
            <person name="Castellano S."/>
            <person name="Anthouard V."/>
            <person name="Jubin C."/>
            <person name="Castelli V."/>
            <person name="Katinka M."/>
            <person name="Vacherie B."/>
            <person name="Biemont C."/>
            <person name="Skalli Z."/>
            <person name="Cattolico L."/>
            <person name="Poulain J."/>
            <person name="De Berardinis V."/>
            <person name="Cruaud C."/>
            <person name="Duprat S."/>
            <person name="Brottier P."/>
            <person name="Coutanceau J.-P."/>
            <person name="Gouzy J."/>
            <person name="Parra G."/>
            <person name="Lardier G."/>
            <person name="Chapple C."/>
            <person name="McKernan K.J."/>
            <person name="McEwan P."/>
            <person name="Bosak S."/>
            <person name="Kellis M."/>
            <person name="Volff J.-N."/>
            <person name="Guigo R."/>
            <person name="Zody M.C."/>
            <person name="Mesirov J."/>
            <person name="Lindblad-Toh K."/>
            <person name="Birren B."/>
            <person name="Nusbaum C."/>
            <person name="Kahn D."/>
            <person name="Robinson-Rechavi M."/>
            <person name="Laudet V."/>
            <person name="Schachter V."/>
            <person name="Quetier F."/>
            <person name="Saurin W."/>
            <person name="Scarpelli C."/>
            <person name="Wincker P."/>
            <person name="Lander E.S."/>
            <person name="Weissenbach J."/>
            <person name="Roest Crollius H."/>
        </authorList>
    </citation>
    <scope>NUCLEOTIDE SEQUENCE [LARGE SCALE GENOMIC DNA]</scope>
</reference>
<dbReference type="InterPro" id="IPR036497">
    <property type="entry name" value="GLTP_sf"/>
</dbReference>
<comment type="function">
    <text evidence="7">Accelerates the intermembrane transfer of various glycolipids. Catalyzes the transfer of various glycosphingolipids between membranes but does not catalyze the transfer of phospholipids. May be involved in the intracellular translocation of glucosylceramides.</text>
</comment>
<dbReference type="Ensembl" id="ENSTNIT00000019198.1">
    <property type="protein sequence ID" value="ENSTNIP00000018970.1"/>
    <property type="gene ID" value="ENSTNIG00000015885.1"/>
</dbReference>
<reference evidence="9" key="2">
    <citation type="submission" date="2025-08" db="UniProtKB">
        <authorList>
            <consortium name="Ensembl"/>
        </authorList>
    </citation>
    <scope>IDENTIFICATION</scope>
</reference>
<dbReference type="GO" id="GO:1902387">
    <property type="term" value="F:ceramide 1-phosphate binding"/>
    <property type="evidence" value="ECO:0007669"/>
    <property type="project" value="TreeGrafter"/>
</dbReference>
<comment type="similarity">
    <text evidence="2">Belongs to the GLTP family.</text>
</comment>
<comment type="subcellular location">
    <subcellularLocation>
        <location evidence="1">Cytoplasm</location>
    </subcellularLocation>
</comment>
<keyword evidence="4" id="KW-0963">Cytoplasm</keyword>
<dbReference type="Gene3D" id="1.10.3520.10">
    <property type="entry name" value="Glycolipid transfer protein"/>
    <property type="match status" value="1"/>
</dbReference>
<keyword evidence="5" id="KW-0677">Repeat</keyword>
<sequence>MALLLEHQFRQLPADRQVETRPFLEAAAYLPPLFDCFGSAVFAPMKADMSSNISKIKLVFDTNPGRFKTLQQILEAEKEMHGEQWPRVGATLALMWLKRSLRFIQVFLQSLANGEKDEANPNLIRVNLSKAYEVALKRYHGWLVQQLFKAALFTAPYKSDFLRALSKGRDVKEEDCLEKIRKFLVNFTATVDVIYEMYGKMNPDLENRV</sequence>
<evidence type="ECO:0000256" key="4">
    <source>
        <dbReference type="ARBA" id="ARBA00022490"/>
    </source>
</evidence>
<dbReference type="InParanoid" id="H3DEM7"/>
<proteinExistence type="inferred from homology"/>
<dbReference type="PANTHER" id="PTHR10219">
    <property type="entry name" value="GLYCOLIPID TRANSFER PROTEIN-RELATED"/>
    <property type="match status" value="1"/>
</dbReference>
<dbReference type="PANTHER" id="PTHR10219:SF97">
    <property type="entry name" value="GLYCOLIPID TRANSFER PROTEIN"/>
    <property type="match status" value="1"/>
</dbReference>
<dbReference type="GO" id="GO:1902388">
    <property type="term" value="F:ceramide 1-phosphate transfer activity"/>
    <property type="evidence" value="ECO:0007669"/>
    <property type="project" value="TreeGrafter"/>
</dbReference>
<evidence type="ECO:0000256" key="2">
    <source>
        <dbReference type="ARBA" id="ARBA00007148"/>
    </source>
</evidence>
<dbReference type="Proteomes" id="UP000007303">
    <property type="component" value="Unassembled WGS sequence"/>
</dbReference>
<evidence type="ECO:0000256" key="6">
    <source>
        <dbReference type="ARBA" id="ARBA00023055"/>
    </source>
</evidence>
<dbReference type="FunFam" id="1.10.3520.10:FF:000003">
    <property type="entry name" value="glycolipid transfer protein"/>
    <property type="match status" value="1"/>
</dbReference>
<reference evidence="9" key="3">
    <citation type="submission" date="2025-09" db="UniProtKB">
        <authorList>
            <consortium name="Ensembl"/>
        </authorList>
    </citation>
    <scope>IDENTIFICATION</scope>
</reference>
<dbReference type="SUPFAM" id="SSF110004">
    <property type="entry name" value="Glycolipid transfer protein, GLTP"/>
    <property type="match status" value="1"/>
</dbReference>
<evidence type="ECO:0000256" key="5">
    <source>
        <dbReference type="ARBA" id="ARBA00022737"/>
    </source>
</evidence>
<keyword evidence="10" id="KW-1185">Reference proteome</keyword>
<evidence type="ECO:0000313" key="9">
    <source>
        <dbReference type="Ensembl" id="ENSTNIP00000018970.1"/>
    </source>
</evidence>
<dbReference type="HOGENOM" id="CLU_079400_2_1_1"/>
<keyword evidence="3" id="KW-0813">Transport</keyword>
<dbReference type="GO" id="GO:0005829">
    <property type="term" value="C:cytosol"/>
    <property type="evidence" value="ECO:0007669"/>
    <property type="project" value="TreeGrafter"/>
</dbReference>
<protein>
    <submittedName>
        <fullName evidence="9">Glycolipid transfer protein a</fullName>
    </submittedName>
</protein>
<evidence type="ECO:0000256" key="1">
    <source>
        <dbReference type="ARBA" id="ARBA00004496"/>
    </source>
</evidence>
<name>H3DEM7_TETNG</name>
<accession>H3DEM7</accession>
<evidence type="ECO:0000256" key="7">
    <source>
        <dbReference type="ARBA" id="ARBA00037246"/>
    </source>
</evidence>
<evidence type="ECO:0000313" key="10">
    <source>
        <dbReference type="Proteomes" id="UP000007303"/>
    </source>
</evidence>
<dbReference type="FunCoup" id="H3DEM7">
    <property type="interactions" value="1057"/>
</dbReference>
<dbReference type="AlphaFoldDB" id="H3DEM7"/>
<dbReference type="InterPro" id="IPR014830">
    <property type="entry name" value="Glycolipid_transfer_prot_dom"/>
</dbReference>
<evidence type="ECO:0000256" key="3">
    <source>
        <dbReference type="ARBA" id="ARBA00022448"/>
    </source>
</evidence>
<dbReference type="OMA" id="FTCQALQ"/>
<dbReference type="Pfam" id="PF08718">
    <property type="entry name" value="GLTP"/>
    <property type="match status" value="1"/>
</dbReference>
<evidence type="ECO:0000259" key="8">
    <source>
        <dbReference type="Pfam" id="PF08718"/>
    </source>
</evidence>
<dbReference type="GeneTree" id="ENSGT00940000155182"/>
<dbReference type="GO" id="GO:0016020">
    <property type="term" value="C:membrane"/>
    <property type="evidence" value="ECO:0007669"/>
    <property type="project" value="TreeGrafter"/>
</dbReference>
<keyword evidence="6" id="KW-0445">Lipid transport</keyword>